<accession>A0A8D9A996</accession>
<organism evidence="1">
    <name type="scientific">Cacopsylla melanoneura</name>
    <dbReference type="NCBI Taxonomy" id="428564"/>
    <lineage>
        <taxon>Eukaryota</taxon>
        <taxon>Metazoa</taxon>
        <taxon>Ecdysozoa</taxon>
        <taxon>Arthropoda</taxon>
        <taxon>Hexapoda</taxon>
        <taxon>Insecta</taxon>
        <taxon>Pterygota</taxon>
        <taxon>Neoptera</taxon>
        <taxon>Paraneoptera</taxon>
        <taxon>Hemiptera</taxon>
        <taxon>Sternorrhyncha</taxon>
        <taxon>Psylloidea</taxon>
        <taxon>Psyllidae</taxon>
        <taxon>Psyllinae</taxon>
        <taxon>Cacopsylla</taxon>
    </lineage>
</organism>
<sequence length="103" mass="12090">MGSFSRKPSILPFVHWVDCRMYESVRTIDEKIQRLEIQQISRENFMLIAEHLNKEKVHLSKSNEYFKLSTKRAHFHEKLFFPSVSSPIPPLTKGDASNFHAET</sequence>
<evidence type="ECO:0000313" key="1">
    <source>
        <dbReference type="EMBL" id="CAG6761237.1"/>
    </source>
</evidence>
<name>A0A8D9A996_9HEMI</name>
<protein>
    <submittedName>
        <fullName evidence="1">Uncharacterized protein</fullName>
    </submittedName>
</protein>
<dbReference type="AlphaFoldDB" id="A0A8D9A996"/>
<dbReference type="EMBL" id="HBUF01558690">
    <property type="protein sequence ID" value="CAG6761237.1"/>
    <property type="molecule type" value="Transcribed_RNA"/>
</dbReference>
<reference evidence="1" key="1">
    <citation type="submission" date="2021-05" db="EMBL/GenBank/DDBJ databases">
        <authorList>
            <person name="Alioto T."/>
            <person name="Alioto T."/>
            <person name="Gomez Garrido J."/>
        </authorList>
    </citation>
    <scope>NUCLEOTIDE SEQUENCE</scope>
</reference>
<proteinExistence type="predicted"/>